<dbReference type="Proteomes" id="UP000184388">
    <property type="component" value="Unassembled WGS sequence"/>
</dbReference>
<accession>A0A9X8N5J6</accession>
<protein>
    <recommendedName>
        <fullName evidence="4">PknH-like extracellular domain-containing protein</fullName>
    </recommendedName>
</protein>
<evidence type="ECO:0000313" key="2">
    <source>
        <dbReference type="EMBL" id="SHN07929.1"/>
    </source>
</evidence>
<gene>
    <name evidence="2" type="ORF">SAMN05216268_11949</name>
</gene>
<evidence type="ECO:0000313" key="3">
    <source>
        <dbReference type="Proteomes" id="UP000184388"/>
    </source>
</evidence>
<reference evidence="3" key="1">
    <citation type="submission" date="2016-11" db="EMBL/GenBank/DDBJ databases">
        <authorList>
            <person name="Jaros S."/>
            <person name="Januszkiewicz K."/>
            <person name="Wedrychowicz H."/>
        </authorList>
    </citation>
    <scope>NUCLEOTIDE SEQUENCE [LARGE SCALE GENOMIC DNA]</scope>
    <source>
        <strain evidence="3">CGMCC 4.3555</strain>
    </source>
</reference>
<organism evidence="2 3">
    <name type="scientific">Streptomyces yunnanensis</name>
    <dbReference type="NCBI Taxonomy" id="156453"/>
    <lineage>
        <taxon>Bacteria</taxon>
        <taxon>Bacillati</taxon>
        <taxon>Actinomycetota</taxon>
        <taxon>Actinomycetes</taxon>
        <taxon>Kitasatosporales</taxon>
        <taxon>Streptomycetaceae</taxon>
        <taxon>Streptomyces</taxon>
    </lineage>
</organism>
<evidence type="ECO:0008006" key="4">
    <source>
        <dbReference type="Google" id="ProtNLM"/>
    </source>
</evidence>
<name>A0A9X8N5J6_9ACTN</name>
<dbReference type="AlphaFoldDB" id="A0A9X8N5J6"/>
<proteinExistence type="predicted"/>
<comment type="caution">
    <text evidence="2">The sequence shown here is derived from an EMBL/GenBank/DDBJ whole genome shotgun (WGS) entry which is preliminary data.</text>
</comment>
<feature type="compositionally biased region" description="Basic and acidic residues" evidence="1">
    <location>
        <begin position="34"/>
        <end position="43"/>
    </location>
</feature>
<feature type="region of interest" description="Disordered" evidence="1">
    <location>
        <begin position="24"/>
        <end position="43"/>
    </location>
</feature>
<dbReference type="EMBL" id="FRBK01000019">
    <property type="protein sequence ID" value="SHN07929.1"/>
    <property type="molecule type" value="Genomic_DNA"/>
</dbReference>
<evidence type="ECO:0000256" key="1">
    <source>
        <dbReference type="SAM" id="MobiDB-lite"/>
    </source>
</evidence>
<sequence>MPPVADGKPASAGELQPLLLSAGDLGANYTQKPAQDESSKKHDDVAISGCPALDKLGASSNDLKFATKVTADFTYDFSSDLSEELHSDSPRKLSATFRAVDKAYGSCPTYTMTAGSTPVQIGVSKVTPPKLGDEQFGYLLTMSFPGKTIVAKQFVVRQGNKALLLSGSPGLVEKNLKTAYDKLAAKQ</sequence>